<dbReference type="EMBL" id="JAACFV010000062">
    <property type="protein sequence ID" value="KAF7507882.1"/>
    <property type="molecule type" value="Genomic_DNA"/>
</dbReference>
<keyword evidence="1" id="KW-0677">Repeat</keyword>
<dbReference type="Gene3D" id="3.40.50.300">
    <property type="entry name" value="P-loop containing nucleotide triphosphate hydrolases"/>
    <property type="match status" value="1"/>
</dbReference>
<organism evidence="3 4">
    <name type="scientific">Endocarpon pusillum</name>
    <dbReference type="NCBI Taxonomy" id="364733"/>
    <lineage>
        <taxon>Eukaryota</taxon>
        <taxon>Fungi</taxon>
        <taxon>Dikarya</taxon>
        <taxon>Ascomycota</taxon>
        <taxon>Pezizomycotina</taxon>
        <taxon>Eurotiomycetes</taxon>
        <taxon>Chaetothyriomycetidae</taxon>
        <taxon>Verrucariales</taxon>
        <taxon>Verrucariaceae</taxon>
        <taxon>Endocarpon</taxon>
    </lineage>
</organism>
<dbReference type="Pfam" id="PF24883">
    <property type="entry name" value="NPHP3_N"/>
    <property type="match status" value="1"/>
</dbReference>
<dbReference type="SUPFAM" id="SSF52540">
    <property type="entry name" value="P-loop containing nucleoside triphosphate hydrolases"/>
    <property type="match status" value="1"/>
</dbReference>
<accession>A0A8H7E3D0</accession>
<dbReference type="OrthoDB" id="4137835at2759"/>
<protein>
    <recommendedName>
        <fullName evidence="2">Nephrocystin 3-like N-terminal domain-containing protein</fullName>
    </recommendedName>
</protein>
<keyword evidence="4" id="KW-1185">Reference proteome</keyword>
<sequence>MLLWIKGRPGSGKSVLMKSLYASREQARDRRSTFMLKFFFNARGIQKERTIFEFLPLYVRKTRPHGKTVESVKRDEVVSAQLAQLRRRSLQRQALLTGLEEDLWNAAELADIFDATIEKQPGKLIEIFIDALDECDEDEIRELISRFDQTIDHARSSGSRLCICWSSRYYPRITLRSKQLLEIAIESDNGSDIRTYVIRELTNFRSTLLEPLRQNILSRAQSVFLWVVLVIRLLRKAMDQGKGRTVVVEFLSSRLI</sequence>
<dbReference type="AlphaFoldDB" id="A0A8H7E3D0"/>
<dbReference type="InterPro" id="IPR056884">
    <property type="entry name" value="NPHP3-like_N"/>
</dbReference>
<comment type="caution">
    <text evidence="3">The sequence shown here is derived from an EMBL/GenBank/DDBJ whole genome shotgun (WGS) entry which is preliminary data.</text>
</comment>
<evidence type="ECO:0000259" key="2">
    <source>
        <dbReference type="Pfam" id="PF24883"/>
    </source>
</evidence>
<dbReference type="PANTHER" id="PTHR10039">
    <property type="entry name" value="AMELOGENIN"/>
    <property type="match status" value="1"/>
</dbReference>
<name>A0A8H7E3D0_9EURO</name>
<proteinExistence type="predicted"/>
<dbReference type="InterPro" id="IPR027417">
    <property type="entry name" value="P-loop_NTPase"/>
</dbReference>
<dbReference type="PANTHER" id="PTHR10039:SF5">
    <property type="entry name" value="NACHT DOMAIN-CONTAINING PROTEIN"/>
    <property type="match status" value="1"/>
</dbReference>
<reference evidence="3" key="1">
    <citation type="submission" date="2020-02" db="EMBL/GenBank/DDBJ databases">
        <authorList>
            <person name="Palmer J.M."/>
        </authorList>
    </citation>
    <scope>NUCLEOTIDE SEQUENCE</scope>
    <source>
        <strain evidence="3">EPUS1.4</strain>
        <tissue evidence="3">Thallus</tissue>
    </source>
</reference>
<feature type="domain" description="Nephrocystin 3-like N-terminal" evidence="2">
    <location>
        <begin position="2"/>
        <end position="168"/>
    </location>
</feature>
<evidence type="ECO:0000313" key="4">
    <source>
        <dbReference type="Proteomes" id="UP000606974"/>
    </source>
</evidence>
<evidence type="ECO:0000313" key="3">
    <source>
        <dbReference type="EMBL" id="KAF7507882.1"/>
    </source>
</evidence>
<dbReference type="Proteomes" id="UP000606974">
    <property type="component" value="Unassembled WGS sequence"/>
</dbReference>
<gene>
    <name evidence="3" type="ORF">GJ744_010046</name>
</gene>
<evidence type="ECO:0000256" key="1">
    <source>
        <dbReference type="ARBA" id="ARBA00022737"/>
    </source>
</evidence>